<dbReference type="EMBL" id="JARKNE010000012">
    <property type="protein sequence ID" value="KAK5775531.1"/>
    <property type="molecule type" value="Genomic_DNA"/>
</dbReference>
<evidence type="ECO:0000313" key="2">
    <source>
        <dbReference type="Proteomes" id="UP001358586"/>
    </source>
</evidence>
<comment type="caution">
    <text evidence="1">The sequence shown here is derived from an EMBL/GenBank/DDBJ whole genome shotgun (WGS) entry which is preliminary data.</text>
</comment>
<gene>
    <name evidence="1" type="ORF">PVK06_043430</name>
</gene>
<reference evidence="1 2" key="1">
    <citation type="submission" date="2023-03" db="EMBL/GenBank/DDBJ databases">
        <title>WGS of Gossypium arboreum.</title>
        <authorList>
            <person name="Yu D."/>
        </authorList>
    </citation>
    <scope>NUCLEOTIDE SEQUENCE [LARGE SCALE GENOMIC DNA]</scope>
    <source>
        <tissue evidence="1">Leaf</tissue>
    </source>
</reference>
<dbReference type="Proteomes" id="UP001358586">
    <property type="component" value="Chromosome 12"/>
</dbReference>
<protein>
    <submittedName>
        <fullName evidence="1">Uncharacterized protein</fullName>
    </submittedName>
</protein>
<keyword evidence="2" id="KW-1185">Reference proteome</keyword>
<proteinExistence type="predicted"/>
<sequence length="92" mass="10276">MIGGMLGIPEKKMGIRSNIDPILGINLEGRLYKSHPQGENLGMVGSFNAMDHDLEDRVLMGEEGVELKRFEEVAVFSMGLRLDQLVREEDCV</sequence>
<organism evidence="1 2">
    <name type="scientific">Gossypium arboreum</name>
    <name type="common">Tree cotton</name>
    <name type="synonym">Gossypium nanking</name>
    <dbReference type="NCBI Taxonomy" id="29729"/>
    <lineage>
        <taxon>Eukaryota</taxon>
        <taxon>Viridiplantae</taxon>
        <taxon>Streptophyta</taxon>
        <taxon>Embryophyta</taxon>
        <taxon>Tracheophyta</taxon>
        <taxon>Spermatophyta</taxon>
        <taxon>Magnoliopsida</taxon>
        <taxon>eudicotyledons</taxon>
        <taxon>Gunneridae</taxon>
        <taxon>Pentapetalae</taxon>
        <taxon>rosids</taxon>
        <taxon>malvids</taxon>
        <taxon>Malvales</taxon>
        <taxon>Malvaceae</taxon>
        <taxon>Malvoideae</taxon>
        <taxon>Gossypium</taxon>
    </lineage>
</organism>
<name>A0ABR0MNE5_GOSAR</name>
<evidence type="ECO:0000313" key="1">
    <source>
        <dbReference type="EMBL" id="KAK5775531.1"/>
    </source>
</evidence>
<accession>A0ABR0MNE5</accession>